<feature type="compositionally biased region" description="Polar residues" evidence="1">
    <location>
        <begin position="122"/>
        <end position="134"/>
    </location>
</feature>
<dbReference type="OMA" id="HRMVNSP"/>
<organism evidence="2 3">
    <name type="scientific">Emericella nidulans (strain FGSC A4 / ATCC 38163 / CBS 112.46 / NRRL 194 / M139)</name>
    <name type="common">Aspergillus nidulans</name>
    <dbReference type="NCBI Taxonomy" id="227321"/>
    <lineage>
        <taxon>Eukaryota</taxon>
        <taxon>Fungi</taxon>
        <taxon>Dikarya</taxon>
        <taxon>Ascomycota</taxon>
        <taxon>Pezizomycotina</taxon>
        <taxon>Eurotiomycetes</taxon>
        <taxon>Eurotiomycetidae</taxon>
        <taxon>Eurotiales</taxon>
        <taxon>Aspergillaceae</taxon>
        <taxon>Aspergillus</taxon>
        <taxon>Aspergillus subgen. Nidulantes</taxon>
    </lineage>
</organism>
<feature type="compositionally biased region" description="Basic residues" evidence="1">
    <location>
        <begin position="27"/>
        <end position="38"/>
    </location>
</feature>
<dbReference type="Proteomes" id="UP000000560">
    <property type="component" value="Chromosome V"/>
</dbReference>
<feature type="compositionally biased region" description="Basic and acidic residues" evidence="1">
    <location>
        <begin position="50"/>
        <end position="60"/>
    </location>
</feature>
<dbReference type="eggNOG" id="ENOG502SNX3">
    <property type="taxonomic scope" value="Eukaryota"/>
</dbReference>
<dbReference type="InParanoid" id="C8VGA0"/>
<feature type="region of interest" description="Disordered" evidence="1">
    <location>
        <begin position="455"/>
        <end position="506"/>
    </location>
</feature>
<reference evidence="3" key="1">
    <citation type="journal article" date="2005" name="Nature">
        <title>Sequencing of Aspergillus nidulans and comparative analysis with A. fumigatus and A. oryzae.</title>
        <authorList>
            <person name="Galagan J.E."/>
            <person name="Calvo S.E."/>
            <person name="Cuomo C."/>
            <person name="Ma L.J."/>
            <person name="Wortman J.R."/>
            <person name="Batzoglou S."/>
            <person name="Lee S.I."/>
            <person name="Basturkmen M."/>
            <person name="Spevak C.C."/>
            <person name="Clutterbuck J."/>
            <person name="Kapitonov V."/>
            <person name="Jurka J."/>
            <person name="Scazzocchio C."/>
            <person name="Farman M."/>
            <person name="Butler J."/>
            <person name="Purcell S."/>
            <person name="Harris S."/>
            <person name="Braus G.H."/>
            <person name="Draht O."/>
            <person name="Busch S."/>
            <person name="D'Enfert C."/>
            <person name="Bouchier C."/>
            <person name="Goldman G.H."/>
            <person name="Bell-Pedersen D."/>
            <person name="Griffiths-Jones S."/>
            <person name="Doonan J.H."/>
            <person name="Yu J."/>
            <person name="Vienken K."/>
            <person name="Pain A."/>
            <person name="Freitag M."/>
            <person name="Selker E.U."/>
            <person name="Archer D.B."/>
            <person name="Penalva M.A."/>
            <person name="Oakley B.R."/>
            <person name="Momany M."/>
            <person name="Tanaka T."/>
            <person name="Kumagai T."/>
            <person name="Asai K."/>
            <person name="Machida M."/>
            <person name="Nierman W.C."/>
            <person name="Denning D.W."/>
            <person name="Caddick M."/>
            <person name="Hynes M."/>
            <person name="Paoletti M."/>
            <person name="Fischer R."/>
            <person name="Miller B."/>
            <person name="Dyer P."/>
            <person name="Sachs M.S."/>
            <person name="Osmani S.A."/>
            <person name="Birren B.W."/>
        </authorList>
    </citation>
    <scope>NUCLEOTIDE SEQUENCE [LARGE SCALE GENOMIC DNA]</scope>
    <source>
        <strain evidence="3">FGSC A4 / ATCC 38163 / CBS 112.46 / NRRL 194 / M139</strain>
    </source>
</reference>
<dbReference type="VEuPathDB" id="FungiDB:AN10689"/>
<name>C8VGA0_EMENI</name>
<dbReference type="STRING" id="227321.C8VGA0"/>
<feature type="compositionally biased region" description="Low complexity" evidence="1">
    <location>
        <begin position="634"/>
        <end position="661"/>
    </location>
</feature>
<dbReference type="GeneID" id="74896544"/>
<feature type="region of interest" description="Disordered" evidence="1">
    <location>
        <begin position="1"/>
        <end position="198"/>
    </location>
</feature>
<keyword evidence="3" id="KW-1185">Reference proteome</keyword>
<dbReference type="AlphaFoldDB" id="C8VGA0"/>
<protein>
    <submittedName>
        <fullName evidence="2">Uncharacterized protein</fullName>
    </submittedName>
</protein>
<reference evidence="3" key="2">
    <citation type="journal article" date="2009" name="Fungal Genet. Biol.">
        <title>The 2008 update of the Aspergillus nidulans genome annotation: a community effort.</title>
        <authorList>
            <person name="Wortman J.R."/>
            <person name="Gilsenan J.M."/>
            <person name="Joardar V."/>
            <person name="Deegan J."/>
            <person name="Clutterbuck J."/>
            <person name="Andersen M.R."/>
            <person name="Archer D."/>
            <person name="Bencina M."/>
            <person name="Braus G."/>
            <person name="Coutinho P."/>
            <person name="von Dohren H."/>
            <person name="Doonan J."/>
            <person name="Driessen A.J."/>
            <person name="Durek P."/>
            <person name="Espeso E."/>
            <person name="Fekete E."/>
            <person name="Flipphi M."/>
            <person name="Estrada C.G."/>
            <person name="Geysens S."/>
            <person name="Goldman G."/>
            <person name="de Groot P.W."/>
            <person name="Hansen K."/>
            <person name="Harris S.D."/>
            <person name="Heinekamp T."/>
            <person name="Helmstaedt K."/>
            <person name="Henrissat B."/>
            <person name="Hofmann G."/>
            <person name="Homan T."/>
            <person name="Horio T."/>
            <person name="Horiuchi H."/>
            <person name="James S."/>
            <person name="Jones M."/>
            <person name="Karaffa L."/>
            <person name="Karanyi Z."/>
            <person name="Kato M."/>
            <person name="Keller N."/>
            <person name="Kelly D.E."/>
            <person name="Kiel J.A."/>
            <person name="Kim J.M."/>
            <person name="van der Klei I.J."/>
            <person name="Klis F.M."/>
            <person name="Kovalchuk A."/>
            <person name="Krasevec N."/>
            <person name="Kubicek C.P."/>
            <person name="Liu B."/>
            <person name="Maccabe A."/>
            <person name="Meyer V."/>
            <person name="Mirabito P."/>
            <person name="Miskei M."/>
            <person name="Mos M."/>
            <person name="Mullins J."/>
            <person name="Nelson D.R."/>
            <person name="Nielsen J."/>
            <person name="Oakley B.R."/>
            <person name="Osmani S.A."/>
            <person name="Pakula T."/>
            <person name="Paszewski A."/>
            <person name="Paulsen I."/>
            <person name="Pilsyk S."/>
            <person name="Pocsi I."/>
            <person name="Punt P.J."/>
            <person name="Ram A.F."/>
            <person name="Ren Q."/>
            <person name="Robellet X."/>
            <person name="Robson G."/>
            <person name="Seiboth B."/>
            <person name="van Solingen P."/>
            <person name="Specht T."/>
            <person name="Sun J."/>
            <person name="Taheri-Talesh N."/>
            <person name="Takeshita N."/>
            <person name="Ussery D."/>
            <person name="vanKuyk P.A."/>
            <person name="Visser H."/>
            <person name="van de Vondervoort P.J."/>
            <person name="de Vries R.P."/>
            <person name="Walton J."/>
            <person name="Xiang X."/>
            <person name="Xiong Y."/>
            <person name="Zeng A.P."/>
            <person name="Brandt B.W."/>
            <person name="Cornell M.J."/>
            <person name="van den Hondel C.A."/>
            <person name="Visser J."/>
            <person name="Oliver S.G."/>
            <person name="Turner G."/>
        </authorList>
    </citation>
    <scope>GENOME REANNOTATION</scope>
    <source>
        <strain evidence="3">FGSC A4 / ATCC 38163 / CBS 112.46 / NRRL 194 / M139</strain>
    </source>
</reference>
<accession>C8VGA0</accession>
<dbReference type="OrthoDB" id="5244050at2759"/>
<dbReference type="EMBL" id="BN001305">
    <property type="protein sequence ID" value="CBF81759.1"/>
    <property type="molecule type" value="Genomic_DNA"/>
</dbReference>
<proteinExistence type="predicted"/>
<evidence type="ECO:0000313" key="2">
    <source>
        <dbReference type="EMBL" id="CBF81759.1"/>
    </source>
</evidence>
<feature type="compositionally biased region" description="Pro residues" evidence="1">
    <location>
        <begin position="670"/>
        <end position="683"/>
    </location>
</feature>
<feature type="compositionally biased region" description="Polar residues" evidence="1">
    <location>
        <begin position="380"/>
        <end position="406"/>
    </location>
</feature>
<evidence type="ECO:0000313" key="3">
    <source>
        <dbReference type="Proteomes" id="UP000000560"/>
    </source>
</evidence>
<evidence type="ECO:0000256" key="1">
    <source>
        <dbReference type="SAM" id="MobiDB-lite"/>
    </source>
</evidence>
<feature type="compositionally biased region" description="Polar residues" evidence="1">
    <location>
        <begin position="484"/>
        <end position="495"/>
    </location>
</feature>
<feature type="compositionally biased region" description="Polar residues" evidence="1">
    <location>
        <begin position="89"/>
        <end position="99"/>
    </location>
</feature>
<gene>
    <name evidence="2" type="ORF">ANIA_10689</name>
</gene>
<dbReference type="RefSeq" id="XP_050468256.1">
    <property type="nucleotide sequence ID" value="XM_050612317.1"/>
</dbReference>
<dbReference type="HOGENOM" id="CLU_018184_0_0_1"/>
<feature type="region of interest" description="Disordered" evidence="1">
    <location>
        <begin position="234"/>
        <end position="278"/>
    </location>
</feature>
<feature type="compositionally biased region" description="Low complexity" evidence="1">
    <location>
        <begin position="463"/>
        <end position="472"/>
    </location>
</feature>
<dbReference type="KEGG" id="ani:ANIA_10689"/>
<feature type="region of interest" description="Disordered" evidence="1">
    <location>
        <begin position="358"/>
        <end position="432"/>
    </location>
</feature>
<sequence length="748" mass="82094">MPTNPFLVPPRTSSINVRTGDAGNNRRDHKTRSMHKAQKILGTMDIALDNDYHRPPDKRASRSAGYLNARETTHQHEDEQEASRPASVRVQSSSPQLSQEYRDQADSTSAFAQLSRKLHLPGSSSGMNARSGSRGNADPSASPGKDHAAAADSRTVPEGGLNPAFKQPKGPMKDTKRKGRPPRIDLSLLFPKPQTNTTTLLSPQRMVTSPSAVSFTSELPAEHHTLKAYKSESRLAGKRLTKAPPRQRALSRPEENMLPLDDLSSQTAPQRPPSVYNPTMERTVRTTDMDRALMKNLDAAPTPRSPERAFNYNQMNFSLRGREQLLRCDSSFATDKSGESAHSSQRTLRDPALAKALKDGPELEPSPFHFGLPDRAPRSKGNSMSKKSSRSTLKNRDLTTSSVLCLSSSEDEDDEPQPAKSQSVPAKNRRDSVSTYGGYEAEICTAAAAHTIRGTLRSVERPSSSTTKSSRASSKHLRAPPLANGNNQSRRSSGTPAPLEPDFLHSDPIFDQSKVQTRASGLSQKEVNRRSRLIAVTRQEERLLDLMRQRQGKITPSILNENIDVDRRSMFSNFSGPSRNSYYCTDTSFLRLSACIPPDSARASQVTMKYKDTAALTPTATDFEADETATKSVPSPQASLSSKSLPSPATTSTSPLTPTLPIHRFSPLPSQKPPPRLPPPPIPDLQRSHSRRRTDSSGAIVLDNPTEDTRQSGEFPVWALGWANDNNNLTASVSLHYSLVMVNTLHVR</sequence>
<feature type="region of interest" description="Disordered" evidence="1">
    <location>
        <begin position="621"/>
        <end position="712"/>
    </location>
</feature>